<feature type="transmembrane region" description="Helical" evidence="2">
    <location>
        <begin position="40"/>
        <end position="59"/>
    </location>
</feature>
<dbReference type="FunFam" id="3.40.30.10:FF:000013">
    <property type="entry name" value="Blast:Protein SCO1 homolog, mitochondrial"/>
    <property type="match status" value="1"/>
</dbReference>
<dbReference type="InParanoid" id="B9T4H2"/>
<reference evidence="4" key="1">
    <citation type="journal article" date="2010" name="Nat. Biotechnol.">
        <title>Draft genome sequence of the oilseed species Ricinus communis.</title>
        <authorList>
            <person name="Chan A.P."/>
            <person name="Crabtree J."/>
            <person name="Zhao Q."/>
            <person name="Lorenzi H."/>
            <person name="Orvis J."/>
            <person name="Puiu D."/>
            <person name="Melake-Berhan A."/>
            <person name="Jones K.M."/>
            <person name="Redman J."/>
            <person name="Chen G."/>
            <person name="Cahoon E.B."/>
            <person name="Gedil M."/>
            <person name="Stanke M."/>
            <person name="Haas B.J."/>
            <person name="Wortman J.R."/>
            <person name="Fraser-Liggett C.M."/>
            <person name="Ravel J."/>
            <person name="Rabinowicz P.D."/>
        </authorList>
    </citation>
    <scope>NUCLEOTIDE SEQUENCE [LARGE SCALE GENOMIC DNA]</scope>
    <source>
        <strain evidence="4">cv. Hale</strain>
    </source>
</reference>
<dbReference type="PANTHER" id="PTHR12151:SF1">
    <property type="entry name" value="PROTEIN SCO1 HOMOLOG 2, MITOCHONDRIAL"/>
    <property type="match status" value="1"/>
</dbReference>
<dbReference type="Proteomes" id="UP000008311">
    <property type="component" value="Unassembled WGS sequence"/>
</dbReference>
<evidence type="ECO:0000256" key="2">
    <source>
        <dbReference type="SAM" id="Phobius"/>
    </source>
</evidence>
<evidence type="ECO:0000256" key="1">
    <source>
        <dbReference type="ARBA" id="ARBA00010996"/>
    </source>
</evidence>
<dbReference type="CDD" id="cd02968">
    <property type="entry name" value="SCO"/>
    <property type="match status" value="1"/>
</dbReference>
<keyword evidence="3" id="KW-0378">Hydrolase</keyword>
<dbReference type="FunCoup" id="B9T4H2">
    <property type="interactions" value="4"/>
</dbReference>
<gene>
    <name evidence="3" type="ORF">RCOM_0197870</name>
</gene>
<dbReference type="Pfam" id="PF02630">
    <property type="entry name" value="SCO1-SenC"/>
    <property type="match status" value="1"/>
</dbReference>
<comment type="similarity">
    <text evidence="1">Belongs to the SCO1/2 family.</text>
</comment>
<dbReference type="Gene3D" id="3.40.30.10">
    <property type="entry name" value="Glutaredoxin"/>
    <property type="match status" value="1"/>
</dbReference>
<dbReference type="PANTHER" id="PTHR12151">
    <property type="entry name" value="ELECTRON TRANSPORT PROTIN SCO1/SENC FAMILY MEMBER"/>
    <property type="match status" value="1"/>
</dbReference>
<dbReference type="AlphaFoldDB" id="B9T4H2"/>
<keyword evidence="2" id="KW-0812">Transmembrane</keyword>
<dbReference type="EC" id="3.4.21.43" evidence="3"/>
<protein>
    <submittedName>
        <fullName evidence="3">Protein sco1, putative</fullName>
        <ecNumber evidence="3">3.4.21.43</ecNumber>
    </submittedName>
</protein>
<dbReference type="InterPro" id="IPR003782">
    <property type="entry name" value="SCO1/SenC"/>
</dbReference>
<proteinExistence type="inferred from homology"/>
<organism evidence="3 4">
    <name type="scientific">Ricinus communis</name>
    <name type="common">Castor bean</name>
    <dbReference type="NCBI Taxonomy" id="3988"/>
    <lineage>
        <taxon>Eukaryota</taxon>
        <taxon>Viridiplantae</taxon>
        <taxon>Streptophyta</taxon>
        <taxon>Embryophyta</taxon>
        <taxon>Tracheophyta</taxon>
        <taxon>Spermatophyta</taxon>
        <taxon>Magnoliopsida</taxon>
        <taxon>eudicotyledons</taxon>
        <taxon>Gunneridae</taxon>
        <taxon>Pentapetalae</taxon>
        <taxon>rosids</taxon>
        <taxon>fabids</taxon>
        <taxon>Malpighiales</taxon>
        <taxon>Euphorbiaceae</taxon>
        <taxon>Acalyphoideae</taxon>
        <taxon>Acalypheae</taxon>
        <taxon>Ricinus</taxon>
    </lineage>
</organism>
<keyword evidence="4" id="KW-1185">Reference proteome</keyword>
<dbReference type="GO" id="GO:0004252">
    <property type="term" value="F:serine-type endopeptidase activity"/>
    <property type="evidence" value="ECO:0007669"/>
    <property type="project" value="UniProtKB-EC"/>
</dbReference>
<keyword evidence="2" id="KW-0472">Membrane</keyword>
<evidence type="ECO:0000313" key="4">
    <source>
        <dbReference type="Proteomes" id="UP000008311"/>
    </source>
</evidence>
<dbReference type="InterPro" id="IPR036249">
    <property type="entry name" value="Thioredoxin-like_sf"/>
</dbReference>
<name>B9T4H2_RICCO</name>
<feature type="non-terminal residue" evidence="3">
    <location>
        <position position="1"/>
    </location>
</feature>
<dbReference type="eggNOG" id="KOG2792">
    <property type="taxonomic scope" value="Eukaryota"/>
</dbReference>
<dbReference type="EMBL" id="EQ974471">
    <property type="protein sequence ID" value="EEF29237.1"/>
    <property type="molecule type" value="Genomic_DNA"/>
</dbReference>
<dbReference type="GO" id="GO:0033617">
    <property type="term" value="P:mitochondrial respiratory chain complex IV assembly"/>
    <property type="evidence" value="ECO:0000318"/>
    <property type="project" value="GO_Central"/>
</dbReference>
<dbReference type="SUPFAM" id="SSF52833">
    <property type="entry name" value="Thioredoxin-like"/>
    <property type="match status" value="1"/>
</dbReference>
<dbReference type="STRING" id="3988.B9T4H2"/>
<dbReference type="GO" id="GO:0005739">
    <property type="term" value="C:mitochondrion"/>
    <property type="evidence" value="ECO:0007669"/>
    <property type="project" value="GOC"/>
</dbReference>
<keyword evidence="2" id="KW-1133">Transmembrane helix</keyword>
<accession>B9T4H2</accession>
<evidence type="ECO:0000313" key="3">
    <source>
        <dbReference type="EMBL" id="EEF29237.1"/>
    </source>
</evidence>
<sequence>FGPSRRIQSHSYNKSTGPTYGKRAPLVTVATQAPRLRLGAWSWTIPIAMFAGFASLVYYNDQRRGFQNGTLFSFFYYFGGNKCGVDDKGIGGPFTLIDSDNRVVTEQEFLGNWYLFYFGYTFSPDVGPEQVQVMAKAIDILEKKKNHKVFPVFVTIDPQRDTPSHLRAYLKEFDSRIVGLTGPVGAVRQMAQEYRVFFRKVEEEGDDYLVECSNYIYLLNPNMEVAGRFGIEYTAEELSEEILKELEKFSS</sequence>